<keyword evidence="1 3" id="KW-0863">Zinc-finger</keyword>
<evidence type="ECO:0000256" key="5">
    <source>
        <dbReference type="SAM" id="Phobius"/>
    </source>
</evidence>
<dbReference type="Proteomes" id="UP000828390">
    <property type="component" value="Unassembled WGS sequence"/>
</dbReference>
<dbReference type="GO" id="GO:0016567">
    <property type="term" value="P:protein ubiquitination"/>
    <property type="evidence" value="ECO:0007669"/>
    <property type="project" value="TreeGrafter"/>
</dbReference>
<evidence type="ECO:0000313" key="8">
    <source>
        <dbReference type="Proteomes" id="UP000828390"/>
    </source>
</evidence>
<gene>
    <name evidence="7" type="ORF">DPMN_149762</name>
</gene>
<organism evidence="7 8">
    <name type="scientific">Dreissena polymorpha</name>
    <name type="common">Zebra mussel</name>
    <name type="synonym">Mytilus polymorpha</name>
    <dbReference type="NCBI Taxonomy" id="45954"/>
    <lineage>
        <taxon>Eukaryota</taxon>
        <taxon>Metazoa</taxon>
        <taxon>Spiralia</taxon>
        <taxon>Lophotrochozoa</taxon>
        <taxon>Mollusca</taxon>
        <taxon>Bivalvia</taxon>
        <taxon>Autobranchia</taxon>
        <taxon>Heteroconchia</taxon>
        <taxon>Euheterodonta</taxon>
        <taxon>Imparidentia</taxon>
        <taxon>Neoheterodontei</taxon>
        <taxon>Myida</taxon>
        <taxon>Dreissenoidea</taxon>
        <taxon>Dreissenidae</taxon>
        <taxon>Dreissena</taxon>
    </lineage>
</organism>
<keyword evidence="5" id="KW-0472">Membrane</keyword>
<comment type="caution">
    <text evidence="7">The sequence shown here is derived from an EMBL/GenBank/DDBJ whole genome shotgun (WGS) entry which is preliminary data.</text>
</comment>
<dbReference type="InterPro" id="IPR013083">
    <property type="entry name" value="Znf_RING/FYVE/PHD"/>
</dbReference>
<dbReference type="Gene3D" id="3.30.40.10">
    <property type="entry name" value="Zinc/RING finger domain, C3HC4 (zinc finger)"/>
    <property type="match status" value="1"/>
</dbReference>
<protein>
    <recommendedName>
        <fullName evidence="6">RING-type domain-containing protein</fullName>
    </recommendedName>
</protein>
<keyword evidence="1 3" id="KW-0479">Metal-binding</keyword>
<keyword evidence="5" id="KW-0812">Transmembrane</keyword>
<keyword evidence="2" id="KW-0862">Zinc</keyword>
<evidence type="ECO:0000313" key="7">
    <source>
        <dbReference type="EMBL" id="KAH3796194.1"/>
    </source>
</evidence>
<sequence length="243" mass="28020">MRYCYDACCYFVKECLLNLSQDAYIGIIIVCLTFYIFKSMYKIMTTEGLTFPVPRWRGRSVIVIDDNHDYIDDGSRAEFSDDEDVIDLTVTDDNDFDEEYSVVSDYSDDSDGSMDEISTDGELEVDSESDNESNAQSDSEVSEINIQLPDIGSHYDLRRSITPSRCKPKDMKAEDSERLIESEKERRMCVVCQDRTKSVLILPCRHMCLCIQCGNNIARTRNRDRRKCPLCRSKINTIMNVYV</sequence>
<name>A0A9D4FBY3_DREPO</name>
<dbReference type="Pfam" id="PF13920">
    <property type="entry name" value="zf-C3HC4_3"/>
    <property type="match status" value="1"/>
</dbReference>
<dbReference type="GO" id="GO:0008270">
    <property type="term" value="F:zinc ion binding"/>
    <property type="evidence" value="ECO:0007669"/>
    <property type="project" value="UniProtKB-KW"/>
</dbReference>
<dbReference type="SUPFAM" id="SSF57850">
    <property type="entry name" value="RING/U-box"/>
    <property type="match status" value="1"/>
</dbReference>
<dbReference type="GO" id="GO:0061630">
    <property type="term" value="F:ubiquitin protein ligase activity"/>
    <property type="evidence" value="ECO:0007669"/>
    <property type="project" value="TreeGrafter"/>
</dbReference>
<feature type="compositionally biased region" description="Polar residues" evidence="4">
    <location>
        <begin position="132"/>
        <end position="143"/>
    </location>
</feature>
<evidence type="ECO:0000256" key="4">
    <source>
        <dbReference type="SAM" id="MobiDB-lite"/>
    </source>
</evidence>
<dbReference type="PROSITE" id="PS50089">
    <property type="entry name" value="ZF_RING_2"/>
    <property type="match status" value="1"/>
</dbReference>
<evidence type="ECO:0000256" key="3">
    <source>
        <dbReference type="PROSITE-ProRule" id="PRU00175"/>
    </source>
</evidence>
<feature type="domain" description="RING-type" evidence="6">
    <location>
        <begin position="189"/>
        <end position="232"/>
    </location>
</feature>
<accession>A0A9D4FBY3</accession>
<keyword evidence="8" id="KW-1185">Reference proteome</keyword>
<dbReference type="GO" id="GO:0006511">
    <property type="term" value="P:ubiquitin-dependent protein catabolic process"/>
    <property type="evidence" value="ECO:0007669"/>
    <property type="project" value="TreeGrafter"/>
</dbReference>
<evidence type="ECO:0000256" key="1">
    <source>
        <dbReference type="ARBA" id="ARBA00022771"/>
    </source>
</evidence>
<dbReference type="PANTHER" id="PTHR22696">
    <property type="entry name" value="E3 UBIQUITIN-PROTEIN LIGASE RNF26"/>
    <property type="match status" value="1"/>
</dbReference>
<feature type="transmembrane region" description="Helical" evidence="5">
    <location>
        <begin position="23"/>
        <end position="41"/>
    </location>
</feature>
<feature type="compositionally biased region" description="Acidic residues" evidence="4">
    <location>
        <begin position="101"/>
        <end position="131"/>
    </location>
</feature>
<dbReference type="PANTHER" id="PTHR22696:SF1">
    <property type="entry name" value="E3 UBIQUITIN-PROTEIN LIGASE RNF26"/>
    <property type="match status" value="1"/>
</dbReference>
<dbReference type="InterPro" id="IPR001841">
    <property type="entry name" value="Znf_RING"/>
</dbReference>
<dbReference type="AlphaFoldDB" id="A0A9D4FBY3"/>
<feature type="region of interest" description="Disordered" evidence="4">
    <location>
        <begin position="101"/>
        <end position="143"/>
    </location>
</feature>
<dbReference type="EMBL" id="JAIWYP010000007">
    <property type="protein sequence ID" value="KAH3796194.1"/>
    <property type="molecule type" value="Genomic_DNA"/>
</dbReference>
<keyword evidence="5" id="KW-1133">Transmembrane helix</keyword>
<reference evidence="7" key="2">
    <citation type="submission" date="2020-11" db="EMBL/GenBank/DDBJ databases">
        <authorList>
            <person name="McCartney M.A."/>
            <person name="Auch B."/>
            <person name="Kono T."/>
            <person name="Mallez S."/>
            <person name="Becker A."/>
            <person name="Gohl D.M."/>
            <person name="Silverstein K.A.T."/>
            <person name="Koren S."/>
            <person name="Bechman K.B."/>
            <person name="Herman A."/>
            <person name="Abrahante J.E."/>
            <person name="Garbe J."/>
        </authorList>
    </citation>
    <scope>NUCLEOTIDE SEQUENCE</scope>
    <source>
        <strain evidence="7">Duluth1</strain>
        <tissue evidence="7">Whole animal</tissue>
    </source>
</reference>
<evidence type="ECO:0000256" key="2">
    <source>
        <dbReference type="ARBA" id="ARBA00022833"/>
    </source>
</evidence>
<proteinExistence type="predicted"/>
<reference evidence="7" key="1">
    <citation type="journal article" date="2019" name="bioRxiv">
        <title>The Genome of the Zebra Mussel, Dreissena polymorpha: A Resource for Invasive Species Research.</title>
        <authorList>
            <person name="McCartney M.A."/>
            <person name="Auch B."/>
            <person name="Kono T."/>
            <person name="Mallez S."/>
            <person name="Zhang Y."/>
            <person name="Obille A."/>
            <person name="Becker A."/>
            <person name="Abrahante J.E."/>
            <person name="Garbe J."/>
            <person name="Badalamenti J.P."/>
            <person name="Herman A."/>
            <person name="Mangelson H."/>
            <person name="Liachko I."/>
            <person name="Sullivan S."/>
            <person name="Sone E.D."/>
            <person name="Koren S."/>
            <person name="Silverstein K.A.T."/>
            <person name="Beckman K.B."/>
            <person name="Gohl D.M."/>
        </authorList>
    </citation>
    <scope>NUCLEOTIDE SEQUENCE</scope>
    <source>
        <strain evidence="7">Duluth1</strain>
        <tissue evidence="7">Whole animal</tissue>
    </source>
</reference>
<evidence type="ECO:0000259" key="6">
    <source>
        <dbReference type="PROSITE" id="PS50089"/>
    </source>
</evidence>
<dbReference type="SMART" id="SM00184">
    <property type="entry name" value="RING"/>
    <property type="match status" value="1"/>
</dbReference>